<protein>
    <submittedName>
        <fullName evidence="1">Uncharacterized protein</fullName>
    </submittedName>
</protein>
<dbReference type="Gene3D" id="1.10.287.210">
    <property type="match status" value="1"/>
</dbReference>
<keyword evidence="2" id="KW-1185">Reference proteome</keyword>
<organism evidence="1 2">
    <name type="scientific">Tinamus guttatus</name>
    <name type="common">White-throated tinamou</name>
    <dbReference type="NCBI Taxonomy" id="94827"/>
    <lineage>
        <taxon>Eukaryota</taxon>
        <taxon>Metazoa</taxon>
        <taxon>Chordata</taxon>
        <taxon>Craniata</taxon>
        <taxon>Vertebrata</taxon>
        <taxon>Euteleostomi</taxon>
        <taxon>Archelosauria</taxon>
        <taxon>Archosauria</taxon>
        <taxon>Dinosauria</taxon>
        <taxon>Saurischia</taxon>
        <taxon>Theropoda</taxon>
        <taxon>Coelurosauria</taxon>
        <taxon>Aves</taxon>
        <taxon>Palaeognathae</taxon>
        <taxon>Tinamiformes</taxon>
        <taxon>Tinamidae</taxon>
        <taxon>Tinamus</taxon>
    </lineage>
</organism>
<gene>
    <name evidence="1" type="ORF">N309_01555</name>
</gene>
<evidence type="ECO:0000313" key="2">
    <source>
        <dbReference type="Proteomes" id="UP000053641"/>
    </source>
</evidence>
<feature type="non-terminal residue" evidence="1">
    <location>
        <position position="1"/>
    </location>
</feature>
<name>A0A099ZF67_TINGU</name>
<reference evidence="1 2" key="1">
    <citation type="submission" date="2014-06" db="EMBL/GenBank/DDBJ databases">
        <title>Genome evolution of avian class.</title>
        <authorList>
            <person name="Zhang G."/>
            <person name="Li C."/>
        </authorList>
    </citation>
    <scope>NUCLEOTIDE SEQUENCE [LARGE SCALE GENOMIC DNA]</scope>
    <source>
        <strain evidence="1">BGI_N309</strain>
    </source>
</reference>
<feature type="non-terminal residue" evidence="1">
    <location>
        <position position="61"/>
    </location>
</feature>
<evidence type="ECO:0000313" key="1">
    <source>
        <dbReference type="EMBL" id="KGL81014.1"/>
    </source>
</evidence>
<accession>A0A099ZF67</accession>
<sequence length="61" mass="6766">AAIDFLLLAHGHGCEELEGMCCMNLSDHSNSIHKQLETLRDLTTHLQTDTGFGLDNWLKGL</sequence>
<dbReference type="AlphaFoldDB" id="A0A099ZF67"/>
<dbReference type="SUPFAM" id="SSF58069">
    <property type="entry name" value="Virus ectodomain"/>
    <property type="match status" value="1"/>
</dbReference>
<dbReference type="Proteomes" id="UP000053641">
    <property type="component" value="Unassembled WGS sequence"/>
</dbReference>
<dbReference type="EMBL" id="KL893683">
    <property type="protein sequence ID" value="KGL81014.1"/>
    <property type="molecule type" value="Genomic_DNA"/>
</dbReference>
<proteinExistence type="predicted"/>